<name>A0A8S5QMG8_9CAUD</name>
<evidence type="ECO:0000313" key="1">
    <source>
        <dbReference type="EMBL" id="DAE19796.1"/>
    </source>
</evidence>
<organism evidence="1">
    <name type="scientific">Siphoviridae sp. cteoh1</name>
    <dbReference type="NCBI Taxonomy" id="2826407"/>
    <lineage>
        <taxon>Viruses</taxon>
        <taxon>Duplodnaviria</taxon>
        <taxon>Heunggongvirae</taxon>
        <taxon>Uroviricota</taxon>
        <taxon>Caudoviricetes</taxon>
    </lineage>
</organism>
<reference evidence="1" key="1">
    <citation type="journal article" date="2021" name="Proc. Natl. Acad. Sci. U.S.A.">
        <title>A Catalog of Tens of Thousands of Viruses from Human Metagenomes Reveals Hidden Associations with Chronic Diseases.</title>
        <authorList>
            <person name="Tisza M.J."/>
            <person name="Buck C.B."/>
        </authorList>
    </citation>
    <scope>NUCLEOTIDE SEQUENCE</scope>
    <source>
        <strain evidence="1">Cteoh1</strain>
    </source>
</reference>
<proteinExistence type="predicted"/>
<sequence length="143" mass="16967">MSTPYSQVYDAFTSKILDDEWQTWDDPDMVAADMRQLLEDGIVHFKFPRTSLVRDDDGFTNTLNATEIQIIATYMKIEWLDRCILTWQHLKPLYSEADFSQANLIDKFTKLLDKEWTRARKLEANYYRSVDEKPWPFRNMAGN</sequence>
<accession>A0A8S5QMG8</accession>
<protein>
    <submittedName>
        <fullName evidence="1">Uncharacterized protein</fullName>
    </submittedName>
</protein>
<dbReference type="EMBL" id="BK015686">
    <property type="protein sequence ID" value="DAE19796.1"/>
    <property type="molecule type" value="Genomic_DNA"/>
</dbReference>